<proteinExistence type="predicted"/>
<dbReference type="PANTHER" id="PTHR36509:SF2">
    <property type="entry name" value="BLL3101 PROTEIN"/>
    <property type="match status" value="1"/>
</dbReference>
<keyword evidence="1" id="KW-0472">Membrane</keyword>
<feature type="transmembrane region" description="Helical" evidence="1">
    <location>
        <begin position="65"/>
        <end position="87"/>
    </location>
</feature>
<evidence type="ECO:0000256" key="1">
    <source>
        <dbReference type="SAM" id="Phobius"/>
    </source>
</evidence>
<dbReference type="SUPFAM" id="SSF160935">
    <property type="entry name" value="VPA0735-like"/>
    <property type="match status" value="1"/>
</dbReference>
<keyword evidence="1" id="KW-0812">Transmembrane</keyword>
<keyword evidence="1" id="KW-1133">Transmembrane helix</keyword>
<feature type="domain" description="DUF1214" evidence="2">
    <location>
        <begin position="136"/>
        <end position="242"/>
    </location>
</feature>
<dbReference type="Proteomes" id="UP000238916">
    <property type="component" value="Unassembled WGS sequence"/>
</dbReference>
<accession>A0A2U3LIY8</accession>
<dbReference type="AlphaFoldDB" id="A0A2U3LIY8"/>
<dbReference type="InterPro" id="IPR037049">
    <property type="entry name" value="DUF1214_C_sf"/>
</dbReference>
<reference evidence="4" key="1">
    <citation type="submission" date="2018-02" db="EMBL/GenBank/DDBJ databases">
        <authorList>
            <person name="Hausmann B."/>
        </authorList>
    </citation>
    <scope>NUCLEOTIDE SEQUENCE [LARGE SCALE GENOMIC DNA]</scope>
    <source>
        <strain evidence="4">Peat soil MAG SbF1</strain>
    </source>
</reference>
<dbReference type="Pfam" id="PF06742">
    <property type="entry name" value="DUF1214"/>
    <property type="match status" value="1"/>
</dbReference>
<dbReference type="EMBL" id="OMOF01000493">
    <property type="protein sequence ID" value="SPF51925.1"/>
    <property type="molecule type" value="Genomic_DNA"/>
</dbReference>
<gene>
    <name evidence="3" type="ORF">SBF1_5420005</name>
</gene>
<evidence type="ECO:0000259" key="2">
    <source>
        <dbReference type="Pfam" id="PF06742"/>
    </source>
</evidence>
<evidence type="ECO:0000313" key="3">
    <source>
        <dbReference type="EMBL" id="SPF51925.1"/>
    </source>
</evidence>
<sequence>MGPGHTCTGRTSEKFNGAHRGTAFAHREPALSHFTHRERIDSTIDKQNVHSSARHQFWAFLRKRAIVVVLGILVGVVLAIFTAPRLIDAEARSVLTTTTVNGWSTFMHMHVGEASNRILLRAACAKFIAAGNLQQEAMYWGAAMDSAGQPLNGGHDYLLHFPPGGLPPNQAFWSLTMVNPQGYLVDNPINRYNVGDRSGLVPNADGSIDIYIQQAAPAGHEANWLPSPYGDFKLALRVYQPGAAILNGAYHVSPVVEVH</sequence>
<evidence type="ECO:0000313" key="4">
    <source>
        <dbReference type="Proteomes" id="UP000238916"/>
    </source>
</evidence>
<dbReference type="Gene3D" id="2.60.120.600">
    <property type="entry name" value="Domain of unknown function DUF1214, C-terminal domain"/>
    <property type="match status" value="1"/>
</dbReference>
<organism evidence="3 4">
    <name type="scientific">Candidatus Desulfosporosinus infrequens</name>
    <dbReference type="NCBI Taxonomy" id="2043169"/>
    <lineage>
        <taxon>Bacteria</taxon>
        <taxon>Bacillati</taxon>
        <taxon>Bacillota</taxon>
        <taxon>Clostridia</taxon>
        <taxon>Eubacteriales</taxon>
        <taxon>Desulfitobacteriaceae</taxon>
        <taxon>Desulfosporosinus</taxon>
    </lineage>
</organism>
<dbReference type="OrthoDB" id="40820at2"/>
<protein>
    <recommendedName>
        <fullName evidence="2">DUF1214 domain-containing protein</fullName>
    </recommendedName>
</protein>
<name>A0A2U3LIY8_9FIRM</name>
<dbReference type="InterPro" id="IPR010621">
    <property type="entry name" value="DUF1214"/>
</dbReference>
<dbReference type="PANTHER" id="PTHR36509">
    <property type="entry name" value="BLL3101 PROTEIN"/>
    <property type="match status" value="1"/>
</dbReference>